<dbReference type="PROSITE" id="PS50011">
    <property type="entry name" value="PROTEIN_KINASE_DOM"/>
    <property type="match status" value="1"/>
</dbReference>
<reference evidence="2 3" key="1">
    <citation type="submission" date="2024-04" db="EMBL/GenBank/DDBJ databases">
        <title>Tritrichomonas musculus Genome.</title>
        <authorList>
            <person name="Alves-Ferreira E."/>
            <person name="Grigg M."/>
            <person name="Lorenzi H."/>
            <person name="Galac M."/>
        </authorList>
    </citation>
    <scope>NUCLEOTIDE SEQUENCE [LARGE SCALE GENOMIC DNA]</scope>
    <source>
        <strain evidence="2 3">EAF2021</strain>
    </source>
</reference>
<accession>A0ABR2JQX8</accession>
<proteinExistence type="predicted"/>
<dbReference type="Proteomes" id="UP001470230">
    <property type="component" value="Unassembled WGS sequence"/>
</dbReference>
<evidence type="ECO:0000313" key="2">
    <source>
        <dbReference type="EMBL" id="KAK8881023.1"/>
    </source>
</evidence>
<dbReference type="Gene3D" id="1.10.510.10">
    <property type="entry name" value="Transferase(Phosphotransferase) domain 1"/>
    <property type="match status" value="1"/>
</dbReference>
<dbReference type="EMBL" id="JAPFFF010000010">
    <property type="protein sequence ID" value="KAK8881023.1"/>
    <property type="molecule type" value="Genomic_DNA"/>
</dbReference>
<dbReference type="InterPro" id="IPR000719">
    <property type="entry name" value="Prot_kinase_dom"/>
</dbReference>
<evidence type="ECO:0000313" key="3">
    <source>
        <dbReference type="Proteomes" id="UP001470230"/>
    </source>
</evidence>
<name>A0ABR2JQX8_9EUKA</name>
<dbReference type="SMART" id="SM00220">
    <property type="entry name" value="S_TKc"/>
    <property type="match status" value="1"/>
</dbReference>
<dbReference type="PANTHER" id="PTHR44329">
    <property type="entry name" value="SERINE/THREONINE-PROTEIN KINASE TNNI3K-RELATED"/>
    <property type="match status" value="1"/>
</dbReference>
<dbReference type="SUPFAM" id="SSF56112">
    <property type="entry name" value="Protein kinase-like (PK-like)"/>
    <property type="match status" value="1"/>
</dbReference>
<dbReference type="InterPro" id="IPR001245">
    <property type="entry name" value="Ser-Thr/Tyr_kinase_cat_dom"/>
</dbReference>
<dbReference type="InterPro" id="IPR051681">
    <property type="entry name" value="Ser/Thr_Kinases-Pseudokinases"/>
</dbReference>
<feature type="domain" description="Protein kinase" evidence="1">
    <location>
        <begin position="140"/>
        <end position="427"/>
    </location>
</feature>
<sequence>MIMTEFQNNCNFPSHTEEVTNQTSQLLHKVEDSNSLKNFFKNLSNSQFCKNGFDHEKTFNEINSIFFEKYFKFVGNSSKANFNKNVNKHINTNDLKEKKLNEDENLFIKYSLGYLLIECILDQEPFKSKYSDFFTDCKYQYIQDELIFNLFNSTFKLYIDGDMNLFLKKTFNQVDPKDIDKESEIFSENISNFIVHIDQPKQKKQNNEIFMPYFPLGTLESFFSDNPDKKNVKLSNIDKIVIILEIATALKDLHMNDKYHGNLSSQFIYVNSHKDAYICCICYDKNKEKEVTRPKGPFYYHPPEYINENEDENNVKQNVDEIEDEEFLKKQKLIDIYSFGVLIYEIITEYSPISLFGNEPRKKRLEALKNNYFQFLFDKYDQMEDKNESDVSLLKEMKKIIEKCMQNKSDNRFSCFREIIDRIHETSFYQTNREEIEYRFTNAKSSANYKCKIADLVESYFLGENNALMDILKLLNVIKKDPSYYDNYQESEEDIIETIFEAFEIYSEENDESQEFSDIFNMIIRSYFMKYLNKDSIIDEENYLYSLSKNLNKNGNEELDLMIPIFNLGNFMKTNEESCEQFSLMWSYFIAKELSLIHSQNLFHGEISADTIGIYYNKETKTFIPSLLLYYAFYKDRRNCIISSIQNKYYSSSEIIDKHQRKDMKQFIKIISKMNGITDEILGRITEAQSMNEIVYLLYNFNIKSNNEEQRKVFIENYKCRDYSAYKITYNELKEIFFYIKDNFSMEDLLIDFNSILGCINIFLDNSISNPENIMKDNISIIGLIGDNAQNEKDITNQFTEIRCKSITLIEQIQNHKESTDNQVINSTNDQIKEKIKIQTPSFKIKIADFSNPKKDMTAQKIINLAKKEVFRYIEFSGMFKRSSEFLFKRYVYNLNPFFVYKITIKLNNQKSGPMQTDSVNMNDIRKWVKNMRRKRKEPESQNGCIIVTLDAEPIELNQ</sequence>
<keyword evidence="3" id="KW-1185">Reference proteome</keyword>
<dbReference type="InterPro" id="IPR011009">
    <property type="entry name" value="Kinase-like_dom_sf"/>
</dbReference>
<evidence type="ECO:0000259" key="1">
    <source>
        <dbReference type="PROSITE" id="PS50011"/>
    </source>
</evidence>
<organism evidence="2 3">
    <name type="scientific">Tritrichomonas musculus</name>
    <dbReference type="NCBI Taxonomy" id="1915356"/>
    <lineage>
        <taxon>Eukaryota</taxon>
        <taxon>Metamonada</taxon>
        <taxon>Parabasalia</taxon>
        <taxon>Tritrichomonadida</taxon>
        <taxon>Tritrichomonadidae</taxon>
        <taxon>Tritrichomonas</taxon>
    </lineage>
</organism>
<comment type="caution">
    <text evidence="2">The sequence shown here is derived from an EMBL/GenBank/DDBJ whole genome shotgun (WGS) entry which is preliminary data.</text>
</comment>
<gene>
    <name evidence="2" type="ORF">M9Y10_003733</name>
</gene>
<dbReference type="Pfam" id="PF07714">
    <property type="entry name" value="PK_Tyr_Ser-Thr"/>
    <property type="match status" value="1"/>
</dbReference>
<protein>
    <recommendedName>
        <fullName evidence="1">Protein kinase domain-containing protein</fullName>
    </recommendedName>
</protein>